<keyword evidence="1" id="KW-0812">Transmembrane</keyword>
<dbReference type="Proteomes" id="UP000007397">
    <property type="component" value="Chromosome"/>
</dbReference>
<sequence>MLYLILYICQFGIILYIYRKWGREEPYLFLKLLGYSVLGSFAFTINQWSLPLGFIIFLMFFREPGWNRLAKRYAAYLGLFLFLTSLIIPSVQNYVYERPRHIDAAQSLSASEEFNFNEHWNMVKNTFNDIHNPRLERLEIEFTDNGVVQSLFYNFKIVAQGNRETNYSVELDPNEKEYEIKRDRYQKQNHQIHHIGQGMQGRISPEEFFEVINETGLEAFMQNKDTQYYSLYAEGAVRSLSGNPENTFMVTTSGIRPVIEGKLPIDAVRMTVNGFENREEDRIQSNATYYIEPSVVYRVE</sequence>
<dbReference type="EMBL" id="HE717023">
    <property type="protein sequence ID" value="CCG44433.1"/>
    <property type="molecule type" value="Genomic_DNA"/>
</dbReference>
<organism evidence="2 3">
    <name type="scientific">Halobacillus halophilus (strain ATCC 35676 / DSM 2266 / JCM 20832 / KCTC 3685 / LMG 17431 / NBRC 102448 / NCIMB 2269)</name>
    <name type="common">Sporosarcina halophila</name>
    <dbReference type="NCBI Taxonomy" id="866895"/>
    <lineage>
        <taxon>Bacteria</taxon>
        <taxon>Bacillati</taxon>
        <taxon>Bacillota</taxon>
        <taxon>Bacilli</taxon>
        <taxon>Bacillales</taxon>
        <taxon>Bacillaceae</taxon>
        <taxon>Halobacillus</taxon>
    </lineage>
</organism>
<protein>
    <submittedName>
        <fullName evidence="2">Uncharacterized protein</fullName>
    </submittedName>
</protein>
<accession>I0JJW4</accession>
<evidence type="ECO:0000256" key="1">
    <source>
        <dbReference type="SAM" id="Phobius"/>
    </source>
</evidence>
<keyword evidence="1" id="KW-1133">Transmembrane helix</keyword>
<proteinExistence type="predicted"/>
<dbReference type="HOGENOM" id="CLU_926748_0_0_9"/>
<keyword evidence="3" id="KW-1185">Reference proteome</keyword>
<keyword evidence="1" id="KW-0472">Membrane</keyword>
<gene>
    <name evidence="2" type="ordered locus">HBHAL_2075</name>
</gene>
<dbReference type="eggNOG" id="ENOG5033CDR">
    <property type="taxonomic scope" value="Bacteria"/>
</dbReference>
<dbReference type="AlphaFoldDB" id="I0JJW4"/>
<feature type="transmembrane region" description="Helical" evidence="1">
    <location>
        <begin position="35"/>
        <end position="61"/>
    </location>
</feature>
<reference evidence="2 3" key="1">
    <citation type="journal article" date="2013" name="Environ. Microbiol.">
        <title>Chloride and organic osmolytes: a hybrid strategy to cope with elevated salinities by the moderately halophilic, chloride-dependent bacterium Halobacillus halophilus.</title>
        <authorList>
            <person name="Saum S.H."/>
            <person name="Pfeiffer F."/>
            <person name="Palm P."/>
            <person name="Rampp M."/>
            <person name="Schuster S.C."/>
            <person name="Muller V."/>
            <person name="Oesterhelt D."/>
        </authorList>
    </citation>
    <scope>NUCLEOTIDE SEQUENCE [LARGE SCALE GENOMIC DNA]</scope>
    <source>
        <strain evidence="3">ATCC 35676 / DSM 2266 / JCM 20832 / KCTC 3685 / LMG 17431 / NBRC 102448 / NCIMB 2269</strain>
    </source>
</reference>
<evidence type="ECO:0000313" key="3">
    <source>
        <dbReference type="Proteomes" id="UP000007397"/>
    </source>
</evidence>
<dbReference type="PATRIC" id="fig|866895.3.peg.1083"/>
<dbReference type="RefSeq" id="WP_014642336.1">
    <property type="nucleotide sequence ID" value="NC_017668.1"/>
</dbReference>
<feature type="transmembrane region" description="Helical" evidence="1">
    <location>
        <begin position="73"/>
        <end position="91"/>
    </location>
</feature>
<name>I0JJW4_HALH3</name>
<evidence type="ECO:0000313" key="2">
    <source>
        <dbReference type="EMBL" id="CCG44433.1"/>
    </source>
</evidence>
<dbReference type="KEGG" id="hhd:HBHAL_2075"/>